<dbReference type="PANTHER" id="PTHR32097">
    <property type="entry name" value="CAMP-BINDING PROTEIN 1-RELATED"/>
    <property type="match status" value="1"/>
</dbReference>
<dbReference type="InterPro" id="IPR029071">
    <property type="entry name" value="Ubiquitin-like_domsf"/>
</dbReference>
<dbReference type="Pfam" id="PF00240">
    <property type="entry name" value="ubiquitin"/>
    <property type="match status" value="1"/>
</dbReference>
<dbReference type="OrthoDB" id="408003at2759"/>
<dbReference type="CDD" id="cd06974">
    <property type="entry name" value="TerD_like"/>
    <property type="match status" value="1"/>
</dbReference>
<dbReference type="Gene3D" id="3.10.20.90">
    <property type="entry name" value="Phosphatidylinositol 3-kinase Catalytic Subunit, Chain A, domain 1"/>
    <property type="match status" value="1"/>
</dbReference>
<dbReference type="PROSITE" id="PS50053">
    <property type="entry name" value="UBIQUITIN_2"/>
    <property type="match status" value="1"/>
</dbReference>
<dbReference type="Gene3D" id="2.60.60.30">
    <property type="entry name" value="sav2460 like domains"/>
    <property type="match status" value="1"/>
</dbReference>
<evidence type="ECO:0000313" key="1">
    <source>
        <dbReference type="EMBL" id="CAB4033392.1"/>
    </source>
</evidence>
<dbReference type="InterPro" id="IPR000626">
    <property type="entry name" value="Ubiquitin-like_dom"/>
</dbReference>
<dbReference type="Pfam" id="PF02342">
    <property type="entry name" value="TerD"/>
    <property type="match status" value="1"/>
</dbReference>
<protein>
    <submittedName>
        <fullName evidence="1">Ubiquitin-60S ribosomal L40</fullName>
    </submittedName>
</protein>
<dbReference type="SUPFAM" id="SSF54236">
    <property type="entry name" value="Ubiquitin-like"/>
    <property type="match status" value="1"/>
</dbReference>
<name>A0A6S7L5F0_PARCT</name>
<accession>A0A6S7L5F0</accession>
<dbReference type="Proteomes" id="UP001152795">
    <property type="component" value="Unassembled WGS sequence"/>
</dbReference>
<keyword evidence="2" id="KW-1185">Reference proteome</keyword>
<dbReference type="CDD" id="cd17039">
    <property type="entry name" value="Ubl_ubiquitin_like"/>
    <property type="match status" value="1"/>
</dbReference>
<comment type="caution">
    <text evidence="1">The sequence shown here is derived from an EMBL/GenBank/DDBJ whole genome shotgun (WGS) entry which is preliminary data.</text>
</comment>
<feature type="non-terminal residue" evidence="1">
    <location>
        <position position="1"/>
    </location>
</feature>
<evidence type="ECO:0000313" key="2">
    <source>
        <dbReference type="Proteomes" id="UP001152795"/>
    </source>
</evidence>
<reference evidence="1" key="1">
    <citation type="submission" date="2020-04" db="EMBL/GenBank/DDBJ databases">
        <authorList>
            <person name="Alioto T."/>
            <person name="Alioto T."/>
            <person name="Gomez Garrido J."/>
        </authorList>
    </citation>
    <scope>NUCLEOTIDE SEQUENCE</scope>
    <source>
        <strain evidence="1">A484AB</strain>
    </source>
</reference>
<dbReference type="PANTHER" id="PTHR32097:SF17">
    <property type="entry name" value="CAMP-BINDING PROTEIN 1-RELATED"/>
    <property type="match status" value="1"/>
</dbReference>
<dbReference type="AlphaFoldDB" id="A0A6S7L5F0"/>
<proteinExistence type="predicted"/>
<organism evidence="1 2">
    <name type="scientific">Paramuricea clavata</name>
    <name type="common">Red gorgonian</name>
    <name type="synonym">Violescent sea-whip</name>
    <dbReference type="NCBI Taxonomy" id="317549"/>
    <lineage>
        <taxon>Eukaryota</taxon>
        <taxon>Metazoa</taxon>
        <taxon>Cnidaria</taxon>
        <taxon>Anthozoa</taxon>
        <taxon>Octocorallia</taxon>
        <taxon>Malacalcyonacea</taxon>
        <taxon>Plexauridae</taxon>
        <taxon>Paramuricea</taxon>
    </lineage>
</organism>
<dbReference type="InterPro" id="IPR051324">
    <property type="entry name" value="Stress/Tellurium_Resist"/>
</dbReference>
<sequence length="352" mass="40017">FYSDKLSEEFPHEHLTEECTEHPLLHCLRCVTASVRDYRKCSQCDVQVTEDNKQYKQYVQTLEFLFPTVAVGEVNTTGQCLSPTDESTSHIVITTLSGECISIVYNLDQTIIDVKDIVEKKLKTPCKKQCLLYNDTELEERDQDDEVLKLKDYHVQPNSNIYLLVLLYEVPDDYDDVIFDLFWGYPQSGKDFLDASVLLYSGSEFVEVVDFRCTLSQSGAAISHTQLRPAVVHSGDVMDEDNQLGHHTIKVSIKSIPDNISTLVFALSAWNAPNISKYPNPSLKFFDARCPNRQLCDDRMEDVAYSQAIIMCFLTKRGGKWRVVSVKRPSAGNAKDYELLQKTIVDLISKTV</sequence>
<dbReference type="EMBL" id="CACRXK020019214">
    <property type="protein sequence ID" value="CAB4033392.1"/>
    <property type="molecule type" value="Genomic_DNA"/>
</dbReference>
<gene>
    <name evidence="1" type="ORF">PACLA_8A070490</name>
</gene>
<dbReference type="InterPro" id="IPR003325">
    <property type="entry name" value="TerD"/>
</dbReference>